<keyword evidence="3" id="KW-0694">RNA-binding</keyword>
<dbReference type="GO" id="GO:0043908">
    <property type="term" value="F:Ser(Gly)-tRNA(Ala) hydrolase activity"/>
    <property type="evidence" value="ECO:0007669"/>
    <property type="project" value="UniProtKB-UniRule"/>
</dbReference>
<protein>
    <recommendedName>
        <fullName evidence="3">D-aminoacyl-tRNA deacylase</fullName>
        <shortName evidence="3">DTD</shortName>
        <ecNumber evidence="3">3.1.1.96</ecNumber>
    </recommendedName>
    <alternativeName>
        <fullName evidence="3">Gly-tRNA(Ala) deacylase</fullName>
        <ecNumber evidence="3">3.1.1.-</ecNumber>
    </alternativeName>
</protein>
<dbReference type="InterPro" id="IPR023509">
    <property type="entry name" value="DTD-like_sf"/>
</dbReference>
<keyword evidence="3" id="KW-0820">tRNA-binding</keyword>
<dbReference type="NCBIfam" id="TIGR00256">
    <property type="entry name" value="D-aminoacyl-tRNA deacylase"/>
    <property type="match status" value="1"/>
</dbReference>
<dbReference type="GO" id="GO:0005737">
    <property type="term" value="C:cytoplasm"/>
    <property type="evidence" value="ECO:0007669"/>
    <property type="project" value="UniProtKB-SubCell"/>
</dbReference>
<proteinExistence type="inferred from homology"/>
<name>A0A432WF90_9GAMM</name>
<dbReference type="EMBL" id="PIPO01000004">
    <property type="protein sequence ID" value="RUO32389.1"/>
    <property type="molecule type" value="Genomic_DNA"/>
</dbReference>
<sequence length="146" mass="15780">MKALIQRVSEAGVVVDEQTVGAIDQGLLVLLGVEKADDESKARRLAERVANYRMFSDAEGKMNLDVGDIDGSVLVVSQFTLAADTRKGRRPSFSSAAEPALAEPLYEVFCQRLTELGIPVARGQFAADMKVHLVNDGPVTFELNVS</sequence>
<gene>
    <name evidence="3" type="primary">dtd</name>
    <name evidence="4" type="ORF">CWE14_09575</name>
</gene>
<dbReference type="Proteomes" id="UP000287823">
    <property type="component" value="Unassembled WGS sequence"/>
</dbReference>
<dbReference type="FunFam" id="3.50.80.10:FF:000001">
    <property type="entry name" value="D-aminoacyl-tRNA deacylase"/>
    <property type="match status" value="1"/>
</dbReference>
<dbReference type="GO" id="GO:0051500">
    <property type="term" value="F:D-tyrosyl-tRNA(Tyr) deacylase activity"/>
    <property type="evidence" value="ECO:0007669"/>
    <property type="project" value="TreeGrafter"/>
</dbReference>
<comment type="similarity">
    <text evidence="1 3">Belongs to the DTD family.</text>
</comment>
<feature type="short sequence motif" description="Gly-cisPro motif, important for rejection of L-amino acids" evidence="3">
    <location>
        <begin position="137"/>
        <end position="138"/>
    </location>
</feature>
<comment type="catalytic activity">
    <reaction evidence="3">
        <text>a D-aminoacyl-tRNA + H2O = a tRNA + a D-alpha-amino acid + H(+)</text>
        <dbReference type="Rhea" id="RHEA:13953"/>
        <dbReference type="Rhea" id="RHEA-COMP:10123"/>
        <dbReference type="Rhea" id="RHEA-COMP:10124"/>
        <dbReference type="ChEBI" id="CHEBI:15377"/>
        <dbReference type="ChEBI" id="CHEBI:15378"/>
        <dbReference type="ChEBI" id="CHEBI:59871"/>
        <dbReference type="ChEBI" id="CHEBI:78442"/>
        <dbReference type="ChEBI" id="CHEBI:79333"/>
        <dbReference type="EC" id="3.1.1.96"/>
    </reaction>
</comment>
<dbReference type="AlphaFoldDB" id="A0A432WF90"/>
<dbReference type="InterPro" id="IPR003732">
    <property type="entry name" value="Daa-tRNA_deacyls_DTD"/>
</dbReference>
<dbReference type="RefSeq" id="WP_126799172.1">
    <property type="nucleotide sequence ID" value="NZ_PIPO01000004.1"/>
</dbReference>
<dbReference type="CDD" id="cd00563">
    <property type="entry name" value="Dtyr_deacylase"/>
    <property type="match status" value="1"/>
</dbReference>
<dbReference type="EC" id="3.1.1.-" evidence="3"/>
<comment type="catalytic activity">
    <reaction evidence="3">
        <text>glycyl-tRNA(Ala) + H2O = tRNA(Ala) + glycine + H(+)</text>
        <dbReference type="Rhea" id="RHEA:53744"/>
        <dbReference type="Rhea" id="RHEA-COMP:9657"/>
        <dbReference type="Rhea" id="RHEA-COMP:13640"/>
        <dbReference type="ChEBI" id="CHEBI:15377"/>
        <dbReference type="ChEBI" id="CHEBI:15378"/>
        <dbReference type="ChEBI" id="CHEBI:57305"/>
        <dbReference type="ChEBI" id="CHEBI:78442"/>
        <dbReference type="ChEBI" id="CHEBI:78522"/>
    </reaction>
</comment>
<dbReference type="Pfam" id="PF02580">
    <property type="entry name" value="Tyr_Deacylase"/>
    <property type="match status" value="1"/>
</dbReference>
<dbReference type="EC" id="3.1.1.96" evidence="3"/>
<comment type="function">
    <text evidence="3">An aminoacyl-tRNA editing enzyme that deacylates mischarged D-aminoacyl-tRNAs. Also deacylates mischarged glycyl-tRNA(Ala), protecting cells against glycine mischarging by AlaRS. Acts via tRNA-based rather than protein-based catalysis; rejects L-amino acids rather than detecting D-amino acids in the active site. By recycling D-aminoacyl-tRNA to D-amino acids and free tRNA molecules, this enzyme counteracts the toxicity associated with the formation of D-aminoacyl-tRNA entities in vivo and helps enforce protein L-homochirality.</text>
</comment>
<comment type="subunit">
    <text evidence="3">Homodimer.</text>
</comment>
<evidence type="ECO:0000256" key="1">
    <source>
        <dbReference type="ARBA" id="ARBA00009673"/>
    </source>
</evidence>
<dbReference type="PANTHER" id="PTHR10472:SF5">
    <property type="entry name" value="D-AMINOACYL-TRNA DEACYLASE 1"/>
    <property type="match status" value="1"/>
</dbReference>
<comment type="subcellular location">
    <subcellularLocation>
        <location evidence="3">Cytoplasm</location>
    </subcellularLocation>
</comment>
<accession>A0A432WF90</accession>
<keyword evidence="5" id="KW-1185">Reference proteome</keyword>
<evidence type="ECO:0000313" key="4">
    <source>
        <dbReference type="EMBL" id="RUO32389.1"/>
    </source>
</evidence>
<organism evidence="4 5">
    <name type="scientific">Aliidiomarina soli</name>
    <dbReference type="NCBI Taxonomy" id="1928574"/>
    <lineage>
        <taxon>Bacteria</taxon>
        <taxon>Pseudomonadati</taxon>
        <taxon>Pseudomonadota</taxon>
        <taxon>Gammaproteobacteria</taxon>
        <taxon>Alteromonadales</taxon>
        <taxon>Idiomarinaceae</taxon>
        <taxon>Aliidiomarina</taxon>
    </lineage>
</organism>
<comment type="domain">
    <text evidence="3">A Gly-cisPro motif from one monomer fits into the active site of the other monomer to allow specific chiral rejection of L-amino acids.</text>
</comment>
<dbReference type="GO" id="GO:0019478">
    <property type="term" value="P:D-amino acid catabolic process"/>
    <property type="evidence" value="ECO:0007669"/>
    <property type="project" value="UniProtKB-UniRule"/>
</dbReference>
<dbReference type="GO" id="GO:0000049">
    <property type="term" value="F:tRNA binding"/>
    <property type="evidence" value="ECO:0007669"/>
    <property type="project" value="UniProtKB-UniRule"/>
</dbReference>
<reference evidence="4 5" key="1">
    <citation type="journal article" date="2011" name="Front. Microbiol.">
        <title>Genomic signatures of strain selection and enhancement in Bacillus atrophaeus var. globigii, a historical biowarfare simulant.</title>
        <authorList>
            <person name="Gibbons H.S."/>
            <person name="Broomall S.M."/>
            <person name="McNew L.A."/>
            <person name="Daligault H."/>
            <person name="Chapman C."/>
            <person name="Bruce D."/>
            <person name="Karavis M."/>
            <person name="Krepps M."/>
            <person name="McGregor P.A."/>
            <person name="Hong C."/>
            <person name="Park K.H."/>
            <person name="Akmal A."/>
            <person name="Feldman A."/>
            <person name="Lin J.S."/>
            <person name="Chang W.E."/>
            <person name="Higgs B.W."/>
            <person name="Demirev P."/>
            <person name="Lindquist J."/>
            <person name="Liem A."/>
            <person name="Fochler E."/>
            <person name="Read T.D."/>
            <person name="Tapia R."/>
            <person name="Johnson S."/>
            <person name="Bishop-Lilly K.A."/>
            <person name="Detter C."/>
            <person name="Han C."/>
            <person name="Sozhamannan S."/>
            <person name="Rosenzweig C.N."/>
            <person name="Skowronski E.W."/>
        </authorList>
    </citation>
    <scope>NUCLEOTIDE SEQUENCE [LARGE SCALE GENOMIC DNA]</scope>
    <source>
        <strain evidence="4 5">Y4G10-17</strain>
    </source>
</reference>
<evidence type="ECO:0000256" key="2">
    <source>
        <dbReference type="ARBA" id="ARBA00022801"/>
    </source>
</evidence>
<evidence type="ECO:0000256" key="3">
    <source>
        <dbReference type="HAMAP-Rule" id="MF_00518"/>
    </source>
</evidence>
<evidence type="ECO:0000313" key="5">
    <source>
        <dbReference type="Proteomes" id="UP000287823"/>
    </source>
</evidence>
<dbReference type="SUPFAM" id="SSF69500">
    <property type="entry name" value="DTD-like"/>
    <property type="match status" value="1"/>
</dbReference>
<comment type="caution">
    <text evidence="4">The sequence shown here is derived from an EMBL/GenBank/DDBJ whole genome shotgun (WGS) entry which is preliminary data.</text>
</comment>
<dbReference type="GO" id="GO:0106026">
    <property type="term" value="F:Gly-tRNA(Ala) deacylase activity"/>
    <property type="evidence" value="ECO:0007669"/>
    <property type="project" value="UniProtKB-UniRule"/>
</dbReference>
<dbReference type="PANTHER" id="PTHR10472">
    <property type="entry name" value="D-TYROSYL-TRNA TYR DEACYLASE"/>
    <property type="match status" value="1"/>
</dbReference>
<dbReference type="HAMAP" id="MF_00518">
    <property type="entry name" value="Deacylase_Dtd"/>
    <property type="match status" value="1"/>
</dbReference>
<keyword evidence="2 3" id="KW-0378">Hydrolase</keyword>
<keyword evidence="3" id="KW-0963">Cytoplasm</keyword>
<dbReference type="Gene3D" id="3.50.80.10">
    <property type="entry name" value="D-tyrosyl-tRNA(Tyr) deacylase"/>
    <property type="match status" value="1"/>
</dbReference>